<dbReference type="PANTHER" id="PTHR42908">
    <property type="entry name" value="TRANSLATION ELONGATION FACTOR-RELATED"/>
    <property type="match status" value="1"/>
</dbReference>
<evidence type="ECO:0000313" key="2">
    <source>
        <dbReference type="Proteomes" id="UP000765509"/>
    </source>
</evidence>
<dbReference type="Proteomes" id="UP000765509">
    <property type="component" value="Unassembled WGS sequence"/>
</dbReference>
<dbReference type="AlphaFoldDB" id="A0A9Q3B9X3"/>
<sequence length="189" mass="21762">MEQTKSSLDKKLKEYADQDIYFDPAKGNVLFSSAIHNLLFRIPKFASIWSNNLGIKANKLNSCLWCDFFSDPKSEMVLAKKQLNGRTFLKPIFVQFILDNSWAVYDDMANTQKIITYLELKIKPQHLKSKYSSNLLIEICPEWLPISTTTFRAIFAKAPDPIISQSTRLPKMLYTDSLESIQAFTHNDL</sequence>
<accession>A0A9Q3B9X3</accession>
<dbReference type="GO" id="GO:0003924">
    <property type="term" value="F:GTPase activity"/>
    <property type="evidence" value="ECO:0007669"/>
    <property type="project" value="TreeGrafter"/>
</dbReference>
<proteinExistence type="predicted"/>
<dbReference type="GO" id="GO:0005829">
    <property type="term" value="C:cytosol"/>
    <property type="evidence" value="ECO:0007669"/>
    <property type="project" value="TreeGrafter"/>
</dbReference>
<dbReference type="EMBL" id="AVOT02000131">
    <property type="protein sequence ID" value="MBW0461252.1"/>
    <property type="molecule type" value="Genomic_DNA"/>
</dbReference>
<dbReference type="GO" id="GO:0043022">
    <property type="term" value="F:ribosome binding"/>
    <property type="evidence" value="ECO:0007669"/>
    <property type="project" value="TreeGrafter"/>
</dbReference>
<dbReference type="GO" id="GO:0042256">
    <property type="term" value="P:cytosolic ribosome assembly"/>
    <property type="evidence" value="ECO:0007669"/>
    <property type="project" value="TreeGrafter"/>
</dbReference>
<comment type="caution">
    <text evidence="1">The sequence shown here is derived from an EMBL/GenBank/DDBJ whole genome shotgun (WGS) entry which is preliminary data.</text>
</comment>
<reference evidence="1" key="1">
    <citation type="submission" date="2021-03" db="EMBL/GenBank/DDBJ databases">
        <title>Draft genome sequence of rust myrtle Austropuccinia psidii MF-1, a brazilian biotype.</title>
        <authorList>
            <person name="Quecine M.C."/>
            <person name="Pachon D.M.R."/>
            <person name="Bonatelli M.L."/>
            <person name="Correr F.H."/>
            <person name="Franceschini L.M."/>
            <person name="Leite T.F."/>
            <person name="Margarido G.R.A."/>
            <person name="Almeida C.A."/>
            <person name="Ferrarezi J.A."/>
            <person name="Labate C.A."/>
        </authorList>
    </citation>
    <scope>NUCLEOTIDE SEQUENCE</scope>
    <source>
        <strain evidence="1">MF-1</strain>
    </source>
</reference>
<dbReference type="OrthoDB" id="364892at2759"/>
<dbReference type="Gene3D" id="3.90.1430.10">
    <property type="entry name" value="Yeast translation eEF2 (G' domain)"/>
    <property type="match status" value="1"/>
</dbReference>
<keyword evidence="2" id="KW-1185">Reference proteome</keyword>
<name>A0A9Q3B9X3_9BASI</name>
<organism evidence="1 2">
    <name type="scientific">Austropuccinia psidii MF-1</name>
    <dbReference type="NCBI Taxonomy" id="1389203"/>
    <lineage>
        <taxon>Eukaryota</taxon>
        <taxon>Fungi</taxon>
        <taxon>Dikarya</taxon>
        <taxon>Basidiomycota</taxon>
        <taxon>Pucciniomycotina</taxon>
        <taxon>Pucciniomycetes</taxon>
        <taxon>Pucciniales</taxon>
        <taxon>Sphaerophragmiaceae</taxon>
        <taxon>Austropuccinia</taxon>
    </lineage>
</organism>
<gene>
    <name evidence="1" type="ORF">O181_000967</name>
</gene>
<dbReference type="SUPFAM" id="SSF52540">
    <property type="entry name" value="P-loop containing nucleoside triphosphate hydrolases"/>
    <property type="match status" value="1"/>
</dbReference>
<evidence type="ECO:0000313" key="1">
    <source>
        <dbReference type="EMBL" id="MBW0461252.1"/>
    </source>
</evidence>
<dbReference type="InterPro" id="IPR027417">
    <property type="entry name" value="P-loop_NTPase"/>
</dbReference>
<dbReference type="GO" id="GO:1990904">
    <property type="term" value="C:ribonucleoprotein complex"/>
    <property type="evidence" value="ECO:0007669"/>
    <property type="project" value="TreeGrafter"/>
</dbReference>
<dbReference type="PANTHER" id="PTHR42908:SF3">
    <property type="entry name" value="ELONGATION FACTOR-LIKE GTPASE 1"/>
    <property type="match status" value="1"/>
</dbReference>
<protein>
    <submittedName>
        <fullName evidence="1">Uncharacterized protein</fullName>
    </submittedName>
</protein>